<reference evidence="1" key="2">
    <citation type="journal article" date="2021" name="PeerJ">
        <title>Extensive microbial diversity within the chicken gut microbiome revealed by metagenomics and culture.</title>
        <authorList>
            <person name="Gilroy R."/>
            <person name="Ravi A."/>
            <person name="Getino M."/>
            <person name="Pursley I."/>
            <person name="Horton D.L."/>
            <person name="Alikhan N.F."/>
            <person name="Baker D."/>
            <person name="Gharbi K."/>
            <person name="Hall N."/>
            <person name="Watson M."/>
            <person name="Adriaenssens E.M."/>
            <person name="Foster-Nyarko E."/>
            <person name="Jarju S."/>
            <person name="Secka A."/>
            <person name="Antonio M."/>
            <person name="Oren A."/>
            <person name="Chaudhuri R.R."/>
            <person name="La Ragione R."/>
            <person name="Hildebrand F."/>
            <person name="Pallen M.J."/>
        </authorList>
    </citation>
    <scope>NUCLEOTIDE SEQUENCE</scope>
    <source>
        <strain evidence="1">ChiW25-3613</strain>
    </source>
</reference>
<evidence type="ECO:0000313" key="1">
    <source>
        <dbReference type="EMBL" id="HIR39278.1"/>
    </source>
</evidence>
<dbReference type="Proteomes" id="UP000824179">
    <property type="component" value="Unassembled WGS sequence"/>
</dbReference>
<accession>A0A9D1AG38</accession>
<comment type="caution">
    <text evidence="1">The sequence shown here is derived from an EMBL/GenBank/DDBJ whole genome shotgun (WGS) entry which is preliminary data.</text>
</comment>
<sequence length="59" mass="6617">MKKKKNRNRHAGNDALQNDIVSANEYTGFVQHIPVSNEDIELYKKMYGGGSFNTDDIGS</sequence>
<protein>
    <submittedName>
        <fullName evidence="1">Uncharacterized protein</fullName>
    </submittedName>
</protein>
<reference evidence="1" key="1">
    <citation type="submission" date="2020-10" db="EMBL/GenBank/DDBJ databases">
        <authorList>
            <person name="Gilroy R."/>
        </authorList>
    </citation>
    <scope>NUCLEOTIDE SEQUENCE</scope>
    <source>
        <strain evidence="1">ChiW25-3613</strain>
    </source>
</reference>
<gene>
    <name evidence="1" type="ORF">IAB90_02745</name>
</gene>
<dbReference type="AlphaFoldDB" id="A0A9D1AG38"/>
<evidence type="ECO:0000313" key="2">
    <source>
        <dbReference type="Proteomes" id="UP000824179"/>
    </source>
</evidence>
<name>A0A9D1AG38_9FIRM</name>
<proteinExistence type="predicted"/>
<organism evidence="1 2">
    <name type="scientific">Candidatus Coproplasma stercoripullorum</name>
    <dbReference type="NCBI Taxonomy" id="2840751"/>
    <lineage>
        <taxon>Bacteria</taxon>
        <taxon>Bacillati</taxon>
        <taxon>Bacillota</taxon>
        <taxon>Clostridia</taxon>
        <taxon>Eubacteriales</taxon>
        <taxon>Candidatus Coproplasma</taxon>
    </lineage>
</organism>
<dbReference type="EMBL" id="DVHB01000050">
    <property type="protein sequence ID" value="HIR39278.1"/>
    <property type="molecule type" value="Genomic_DNA"/>
</dbReference>